<dbReference type="Proteomes" id="UP000807716">
    <property type="component" value="Unassembled WGS sequence"/>
</dbReference>
<evidence type="ECO:0000256" key="1">
    <source>
        <dbReference type="SAM" id="MobiDB-lite"/>
    </source>
</evidence>
<evidence type="ECO:0000313" key="4">
    <source>
        <dbReference type="Proteomes" id="UP000807716"/>
    </source>
</evidence>
<feature type="region of interest" description="Disordered" evidence="1">
    <location>
        <begin position="398"/>
        <end position="418"/>
    </location>
</feature>
<organism evidence="3 4">
    <name type="scientific">Actinomortierella ambigua</name>
    <dbReference type="NCBI Taxonomy" id="1343610"/>
    <lineage>
        <taxon>Eukaryota</taxon>
        <taxon>Fungi</taxon>
        <taxon>Fungi incertae sedis</taxon>
        <taxon>Mucoromycota</taxon>
        <taxon>Mortierellomycotina</taxon>
        <taxon>Mortierellomycetes</taxon>
        <taxon>Mortierellales</taxon>
        <taxon>Mortierellaceae</taxon>
        <taxon>Actinomortierella</taxon>
    </lineage>
</organism>
<keyword evidence="2" id="KW-0472">Membrane</keyword>
<feature type="compositionally biased region" description="Gly residues" evidence="1">
    <location>
        <begin position="354"/>
        <end position="365"/>
    </location>
</feature>
<feature type="transmembrane region" description="Helical" evidence="2">
    <location>
        <begin position="372"/>
        <end position="393"/>
    </location>
</feature>
<dbReference type="AlphaFoldDB" id="A0A9P6QFY5"/>
<keyword evidence="2" id="KW-0812">Transmembrane</keyword>
<evidence type="ECO:0008006" key="5">
    <source>
        <dbReference type="Google" id="ProtNLM"/>
    </source>
</evidence>
<reference evidence="3" key="1">
    <citation type="journal article" date="2020" name="Fungal Divers.">
        <title>Resolving the Mortierellaceae phylogeny through synthesis of multi-gene phylogenetics and phylogenomics.</title>
        <authorList>
            <person name="Vandepol N."/>
            <person name="Liber J."/>
            <person name="Desiro A."/>
            <person name="Na H."/>
            <person name="Kennedy M."/>
            <person name="Barry K."/>
            <person name="Grigoriev I.V."/>
            <person name="Miller A.N."/>
            <person name="O'Donnell K."/>
            <person name="Stajich J.E."/>
            <person name="Bonito G."/>
        </authorList>
    </citation>
    <scope>NUCLEOTIDE SEQUENCE</scope>
    <source>
        <strain evidence="3">BC1065</strain>
    </source>
</reference>
<feature type="region of interest" description="Disordered" evidence="1">
    <location>
        <begin position="333"/>
        <end position="365"/>
    </location>
</feature>
<accession>A0A9P6QFY5</accession>
<feature type="region of interest" description="Disordered" evidence="1">
    <location>
        <begin position="509"/>
        <end position="528"/>
    </location>
</feature>
<proteinExistence type="predicted"/>
<keyword evidence="4" id="KW-1185">Reference proteome</keyword>
<comment type="caution">
    <text evidence="3">The sequence shown here is derived from an EMBL/GenBank/DDBJ whole genome shotgun (WGS) entry which is preliminary data.</text>
</comment>
<feature type="compositionally biased region" description="Basic and acidic residues" evidence="1">
    <location>
        <begin position="402"/>
        <end position="411"/>
    </location>
</feature>
<gene>
    <name evidence="3" type="ORF">DFQ27_001094</name>
</gene>
<dbReference type="Gene3D" id="2.120.10.80">
    <property type="entry name" value="Kelch-type beta propeller"/>
    <property type="match status" value="1"/>
</dbReference>
<dbReference type="OrthoDB" id="2431312at2759"/>
<keyword evidence="2" id="KW-1133">Transmembrane helix</keyword>
<evidence type="ECO:0000313" key="3">
    <source>
        <dbReference type="EMBL" id="KAG0264642.1"/>
    </source>
</evidence>
<dbReference type="InterPro" id="IPR015915">
    <property type="entry name" value="Kelch-typ_b-propeller"/>
</dbReference>
<dbReference type="EMBL" id="JAAAJB010000134">
    <property type="protein sequence ID" value="KAG0264642.1"/>
    <property type="molecule type" value="Genomic_DNA"/>
</dbReference>
<sequence>MSTVPTYTNPCVVTDVYTPASVFVMGVSDTTPGQLEIHRVDLADVYHPRATLLSSQTNRTLWDASSEKLCDVFGLDKRADFWQRPSVFIQQFGGSTSNSSTALVLPNGTVSAMWSNVAPKASARLFSPTGAVTGHKWYTFMAPARDPATQPVWRSVEITNGPIMSDHVEPPLSSYPADDTLLTVGTFNTAFMAPAPGHLMTFDRSGAVGLVYATSSTPLQVSNIHLQTLSNPLPLDMEGTVLTKHAYPISMGATGYIIDKTPSNTTVLYSVRPSSGSYNLHKVNVEGNVPPFLQGRVATTRGTQIILFGGQLDDHTPVAKFAIYDTVTNAWSGPDLVKSPPPPSSSAGTPPIGGYIGSPSGGGHAGGHHSDLGAIVGGVVSGIITVLVGVFLFHRHKQMKGSNDRDSRARGESSSASHELVNPAIVVVPPTTRGNGAIGPPSGRESYDMAPPSVFSSQNRPVLQLQQPQHHHHQQQHMGAKQPLLQPHVYELETLLRAHPYTTYDDSTADYESCNSSPVVRPHTPIGF</sequence>
<name>A0A9P6QFY5_9FUNG</name>
<dbReference type="SUPFAM" id="SSF117281">
    <property type="entry name" value="Kelch motif"/>
    <property type="match status" value="1"/>
</dbReference>
<evidence type="ECO:0000256" key="2">
    <source>
        <dbReference type="SAM" id="Phobius"/>
    </source>
</evidence>
<protein>
    <recommendedName>
        <fullName evidence="5">Transmembrane protein</fullName>
    </recommendedName>
</protein>